<organism evidence="1 2">
    <name type="scientific">Streptococcus macacae NCTC 11558</name>
    <dbReference type="NCBI Taxonomy" id="764298"/>
    <lineage>
        <taxon>Bacteria</taxon>
        <taxon>Bacillati</taxon>
        <taxon>Bacillota</taxon>
        <taxon>Bacilli</taxon>
        <taxon>Lactobacillales</taxon>
        <taxon>Streptococcaceae</taxon>
        <taxon>Streptococcus</taxon>
    </lineage>
</organism>
<dbReference type="AlphaFoldDB" id="G5JWU6"/>
<evidence type="ECO:0000313" key="1">
    <source>
        <dbReference type="EMBL" id="EHJ53321.1"/>
    </source>
</evidence>
<dbReference type="Proteomes" id="UP000003573">
    <property type="component" value="Unassembled WGS sequence"/>
</dbReference>
<name>G5JWU6_9STRE</name>
<dbReference type="STRING" id="764298.STRMA_1243"/>
<reference evidence="1 2" key="1">
    <citation type="journal article" date="2014" name="Int. J. Syst. Evol. Microbiol.">
        <title>Phylogenomics and the dynamic genome evolution of the genus Streptococcus.</title>
        <authorList>
            <consortium name="The Broad Institute Genome Sequencing Platform"/>
            <person name="Richards V.P."/>
            <person name="Palmer S.R."/>
            <person name="Pavinski Bitar P.D."/>
            <person name="Qin X."/>
            <person name="Weinstock G.M."/>
            <person name="Highlander S.K."/>
            <person name="Town C.D."/>
            <person name="Burne R.A."/>
            <person name="Stanhope M.J."/>
        </authorList>
    </citation>
    <scope>NUCLEOTIDE SEQUENCE [LARGE SCALE GENOMIC DNA]</scope>
    <source>
        <strain evidence="1 2">NCTC 11558</strain>
    </source>
</reference>
<dbReference type="EMBL" id="AEUW02000001">
    <property type="protein sequence ID" value="EHJ53321.1"/>
    <property type="molecule type" value="Genomic_DNA"/>
</dbReference>
<protein>
    <submittedName>
        <fullName evidence="1">Uncharacterized protein</fullName>
    </submittedName>
</protein>
<sequence length="43" mass="5112">MLASFEEIFKAHKRKTKKADPCDDFFSVIRGCLSFYKYKLYSV</sequence>
<proteinExistence type="predicted"/>
<evidence type="ECO:0000313" key="2">
    <source>
        <dbReference type="Proteomes" id="UP000003573"/>
    </source>
</evidence>
<keyword evidence="2" id="KW-1185">Reference proteome</keyword>
<gene>
    <name evidence="1" type="ORF">STRMA_1243</name>
</gene>
<comment type="caution">
    <text evidence="1">The sequence shown here is derived from an EMBL/GenBank/DDBJ whole genome shotgun (WGS) entry which is preliminary data.</text>
</comment>
<accession>G5JWU6</accession>